<evidence type="ECO:0000256" key="1">
    <source>
        <dbReference type="ARBA" id="ARBA00022729"/>
    </source>
</evidence>
<dbReference type="InterPro" id="IPR052784">
    <property type="entry name" value="Perforin-1_pore-forming"/>
</dbReference>
<dbReference type="GO" id="GO:0051607">
    <property type="term" value="P:defense response to virus"/>
    <property type="evidence" value="ECO:0007669"/>
    <property type="project" value="TreeGrafter"/>
</dbReference>
<dbReference type="PANTHER" id="PTHR46096:SF3">
    <property type="entry name" value="PERFORIN-1"/>
    <property type="match status" value="1"/>
</dbReference>
<evidence type="ECO:0000313" key="3">
    <source>
        <dbReference type="Proteomes" id="UP000297703"/>
    </source>
</evidence>
<dbReference type="STRING" id="55544.A0A4D9EB78"/>
<dbReference type="PANTHER" id="PTHR46096">
    <property type="entry name" value="PERFORIN-1"/>
    <property type="match status" value="1"/>
</dbReference>
<dbReference type="GO" id="GO:0001913">
    <property type="term" value="P:T cell mediated cytotoxicity"/>
    <property type="evidence" value="ECO:0007669"/>
    <property type="project" value="TreeGrafter"/>
</dbReference>
<dbReference type="GO" id="GO:0016020">
    <property type="term" value="C:membrane"/>
    <property type="evidence" value="ECO:0007669"/>
    <property type="project" value="TreeGrafter"/>
</dbReference>
<sequence length="305" mass="34885">MLGWMGAYLVDTSLWCSPNGTCSLCQNPLQGEQWQRLPLVVVDWRVHSWCNQDLSSSVEESNMAVIQAMASDMKNDWKLELELLGESHGLAHPGYAHLKEQQDKYMFVHHKVSCVYYSLDMYRLCLAPYGPHYLSQVTQGGLMAIESKECLVSQFSLDLGPKCCERSSSWYRWCSQAASMEHHTEITGGHTKLLFSTKQDTRVFSAWMESLKPSWPGLLLPSAHHTLVGPEDPRREALRWVVKEYMAEWGRRRSCPHGCPERGYSIYWDLCKCKCYGNPLTNSMCCPHRQGMAQLKIHMLWGSGL</sequence>
<dbReference type="EMBL" id="QXTE01000076">
    <property type="protein sequence ID" value="TFK07919.1"/>
    <property type="molecule type" value="Genomic_DNA"/>
</dbReference>
<accession>A0A4D9EB78</accession>
<reference evidence="2 3" key="1">
    <citation type="submission" date="2019-04" db="EMBL/GenBank/DDBJ databases">
        <title>Draft genome of the big-headed turtle Platysternon megacephalum.</title>
        <authorList>
            <person name="Gong S."/>
        </authorList>
    </citation>
    <scope>NUCLEOTIDE SEQUENCE [LARGE SCALE GENOMIC DNA]</scope>
    <source>
        <strain evidence="2">DO16091913</strain>
        <tissue evidence="2">Muscle</tissue>
    </source>
</reference>
<dbReference type="Proteomes" id="UP000297703">
    <property type="component" value="Unassembled WGS sequence"/>
</dbReference>
<keyword evidence="1" id="KW-0732">Signal</keyword>
<name>A0A4D9EB78_9SAUR</name>
<protein>
    <submittedName>
        <fullName evidence="2">Perforin-1</fullName>
    </submittedName>
</protein>
<proteinExistence type="predicted"/>
<reference evidence="2 3" key="2">
    <citation type="submission" date="2019-04" db="EMBL/GenBank/DDBJ databases">
        <title>The genome sequence of big-headed turtle.</title>
        <authorList>
            <person name="Gong S."/>
        </authorList>
    </citation>
    <scope>NUCLEOTIDE SEQUENCE [LARGE SCALE GENOMIC DNA]</scope>
    <source>
        <strain evidence="2">DO16091913</strain>
        <tissue evidence="2">Muscle</tissue>
    </source>
</reference>
<comment type="caution">
    <text evidence="2">The sequence shown here is derived from an EMBL/GenBank/DDBJ whole genome shotgun (WGS) entry which is preliminary data.</text>
</comment>
<dbReference type="GO" id="GO:0001771">
    <property type="term" value="P:immunological synapse formation"/>
    <property type="evidence" value="ECO:0007669"/>
    <property type="project" value="TreeGrafter"/>
</dbReference>
<keyword evidence="3" id="KW-1185">Reference proteome</keyword>
<gene>
    <name evidence="2" type="ORF">DR999_PMT09229</name>
</gene>
<evidence type="ECO:0000313" key="2">
    <source>
        <dbReference type="EMBL" id="TFK07919.1"/>
    </source>
</evidence>
<dbReference type="OrthoDB" id="1366754at2759"/>
<dbReference type="AlphaFoldDB" id="A0A4D9EB78"/>
<dbReference type="GO" id="GO:0022829">
    <property type="term" value="F:wide pore channel activity"/>
    <property type="evidence" value="ECO:0007669"/>
    <property type="project" value="TreeGrafter"/>
</dbReference>
<organism evidence="2 3">
    <name type="scientific">Platysternon megacephalum</name>
    <name type="common">big-headed turtle</name>
    <dbReference type="NCBI Taxonomy" id="55544"/>
    <lineage>
        <taxon>Eukaryota</taxon>
        <taxon>Metazoa</taxon>
        <taxon>Chordata</taxon>
        <taxon>Craniata</taxon>
        <taxon>Vertebrata</taxon>
        <taxon>Euteleostomi</taxon>
        <taxon>Archelosauria</taxon>
        <taxon>Testudinata</taxon>
        <taxon>Testudines</taxon>
        <taxon>Cryptodira</taxon>
        <taxon>Durocryptodira</taxon>
        <taxon>Testudinoidea</taxon>
        <taxon>Platysternidae</taxon>
        <taxon>Platysternon</taxon>
    </lineage>
</organism>